<sequence>MPEWIAIQKKKKRRSSSRKRALWAGHDRSEKDRNEANTMIVTRNLGHIFEISSIQVGYSVTNTKYTKAPFLCAHCCCCIIQFIRAGLVVIVLPKKDTVSRNNSTGRIIHFAQTNG</sequence>
<name>A0A182SD20_9DIPT</name>
<evidence type="ECO:0000256" key="1">
    <source>
        <dbReference type="SAM" id="MobiDB-lite"/>
    </source>
</evidence>
<dbReference type="AlphaFoldDB" id="A0A182SD20"/>
<evidence type="ECO:0000313" key="3">
    <source>
        <dbReference type="EnsemblMetazoa" id="AMAM004340-PA"/>
    </source>
</evidence>
<evidence type="ECO:0000313" key="4">
    <source>
        <dbReference type="Proteomes" id="UP000075901"/>
    </source>
</evidence>
<feature type="compositionally biased region" description="Basic residues" evidence="1">
    <location>
        <begin position="8"/>
        <end position="21"/>
    </location>
</feature>
<keyword evidence="2" id="KW-0812">Transmembrane</keyword>
<reference evidence="3" key="2">
    <citation type="submission" date="2020-05" db="UniProtKB">
        <authorList>
            <consortium name="EnsemblMetazoa"/>
        </authorList>
    </citation>
    <scope>IDENTIFICATION</scope>
    <source>
        <strain evidence="3">maculatus3</strain>
    </source>
</reference>
<keyword evidence="2" id="KW-0472">Membrane</keyword>
<dbReference type="VEuPathDB" id="VectorBase:AMAM004340"/>
<accession>A0A182SD20</accession>
<feature type="compositionally biased region" description="Basic and acidic residues" evidence="1">
    <location>
        <begin position="25"/>
        <end position="35"/>
    </location>
</feature>
<dbReference type="Proteomes" id="UP000075901">
    <property type="component" value="Unassembled WGS sequence"/>
</dbReference>
<feature type="transmembrane region" description="Helical" evidence="2">
    <location>
        <begin position="68"/>
        <end position="92"/>
    </location>
</feature>
<dbReference type="EnsemblMetazoa" id="AMAM004340-RA">
    <property type="protein sequence ID" value="AMAM004340-PA"/>
    <property type="gene ID" value="AMAM004340"/>
</dbReference>
<keyword evidence="4" id="KW-1185">Reference proteome</keyword>
<proteinExistence type="predicted"/>
<organism evidence="3 4">
    <name type="scientific">Anopheles maculatus</name>
    <dbReference type="NCBI Taxonomy" id="74869"/>
    <lineage>
        <taxon>Eukaryota</taxon>
        <taxon>Metazoa</taxon>
        <taxon>Ecdysozoa</taxon>
        <taxon>Arthropoda</taxon>
        <taxon>Hexapoda</taxon>
        <taxon>Insecta</taxon>
        <taxon>Pterygota</taxon>
        <taxon>Neoptera</taxon>
        <taxon>Endopterygota</taxon>
        <taxon>Diptera</taxon>
        <taxon>Nematocera</taxon>
        <taxon>Culicoidea</taxon>
        <taxon>Culicidae</taxon>
        <taxon>Anophelinae</taxon>
        <taxon>Anopheles</taxon>
        <taxon>Anopheles maculatus group</taxon>
    </lineage>
</organism>
<evidence type="ECO:0000256" key="2">
    <source>
        <dbReference type="SAM" id="Phobius"/>
    </source>
</evidence>
<protein>
    <submittedName>
        <fullName evidence="3">Uncharacterized protein</fullName>
    </submittedName>
</protein>
<feature type="region of interest" description="Disordered" evidence="1">
    <location>
        <begin position="7"/>
        <end position="35"/>
    </location>
</feature>
<reference evidence="4" key="1">
    <citation type="submission" date="2013-09" db="EMBL/GenBank/DDBJ databases">
        <title>The Genome Sequence of Anopheles maculatus species B.</title>
        <authorList>
            <consortium name="The Broad Institute Genomics Platform"/>
            <person name="Neafsey D.E."/>
            <person name="Besansky N."/>
            <person name="Howell P."/>
            <person name="Walton C."/>
            <person name="Young S.K."/>
            <person name="Zeng Q."/>
            <person name="Gargeya S."/>
            <person name="Fitzgerald M."/>
            <person name="Haas B."/>
            <person name="Abouelleil A."/>
            <person name="Allen A.W."/>
            <person name="Alvarado L."/>
            <person name="Arachchi H.M."/>
            <person name="Berlin A.M."/>
            <person name="Chapman S.B."/>
            <person name="Gainer-Dewar J."/>
            <person name="Goldberg J."/>
            <person name="Griggs A."/>
            <person name="Gujja S."/>
            <person name="Hansen M."/>
            <person name="Howarth C."/>
            <person name="Imamovic A."/>
            <person name="Ireland A."/>
            <person name="Larimer J."/>
            <person name="McCowan C."/>
            <person name="Murphy C."/>
            <person name="Pearson M."/>
            <person name="Poon T.W."/>
            <person name="Priest M."/>
            <person name="Roberts A."/>
            <person name="Saif S."/>
            <person name="Shea T."/>
            <person name="Sisk P."/>
            <person name="Sykes S."/>
            <person name="Wortman J."/>
            <person name="Nusbaum C."/>
            <person name="Birren B."/>
        </authorList>
    </citation>
    <scope>NUCLEOTIDE SEQUENCE [LARGE SCALE GENOMIC DNA]</scope>
    <source>
        <strain evidence="4">maculatus3</strain>
    </source>
</reference>
<keyword evidence="2" id="KW-1133">Transmembrane helix</keyword>